<organism evidence="2">
    <name type="scientific">Salix viminalis</name>
    <name type="common">Common osier</name>
    <name type="synonym">Basket willow</name>
    <dbReference type="NCBI Taxonomy" id="40686"/>
    <lineage>
        <taxon>Eukaryota</taxon>
        <taxon>Viridiplantae</taxon>
        <taxon>Streptophyta</taxon>
        <taxon>Embryophyta</taxon>
        <taxon>Tracheophyta</taxon>
        <taxon>Spermatophyta</taxon>
        <taxon>Magnoliopsida</taxon>
        <taxon>eudicotyledons</taxon>
        <taxon>Gunneridae</taxon>
        <taxon>Pentapetalae</taxon>
        <taxon>rosids</taxon>
        <taxon>fabids</taxon>
        <taxon>Malpighiales</taxon>
        <taxon>Salicaceae</taxon>
        <taxon>Saliceae</taxon>
        <taxon>Salix</taxon>
    </lineage>
</organism>
<feature type="region of interest" description="Disordered" evidence="1">
    <location>
        <begin position="41"/>
        <end position="60"/>
    </location>
</feature>
<feature type="compositionally biased region" description="Polar residues" evidence="1">
    <location>
        <begin position="46"/>
        <end position="57"/>
    </location>
</feature>
<evidence type="ECO:0000313" key="2">
    <source>
        <dbReference type="EMBL" id="VFU21510.1"/>
    </source>
</evidence>
<name>A0A6N2K037_SALVM</name>
<sequence length="227" mass="24847">MNPPVIPDSLTTLSQYLSHIRREFDALGRGRENNAQADAALRTEQIDSNSMSLSGTGQERLPTPASLAEVIRSSRQLLTEQVAECLLQLSIQLENQADITDSALRHTTQSSALRTGVQLHNLGALLLELGRTIMTLRLGQAPSEAVVNAGPAIFINQSGPNPLMVQGLALVPCLWDPCSLDLVWLIVLVLVLGFFQGELIYKYEEVHQLLLPTIIARTVVRHSRLLG</sequence>
<dbReference type="GO" id="GO:0036503">
    <property type="term" value="P:ERAD pathway"/>
    <property type="evidence" value="ECO:0007669"/>
    <property type="project" value="TreeGrafter"/>
</dbReference>
<reference evidence="2" key="1">
    <citation type="submission" date="2019-03" db="EMBL/GenBank/DDBJ databases">
        <authorList>
            <person name="Mank J."/>
            <person name="Almeida P."/>
        </authorList>
    </citation>
    <scope>NUCLEOTIDE SEQUENCE</scope>
    <source>
        <strain evidence="2">78183</strain>
    </source>
</reference>
<accession>A0A6N2K037</accession>
<dbReference type="PANTHER" id="PTHR15204">
    <property type="entry name" value="LARGE PROLINE-RICH PROTEIN BAG6"/>
    <property type="match status" value="1"/>
</dbReference>
<dbReference type="GO" id="GO:0051787">
    <property type="term" value="F:misfolded protein binding"/>
    <property type="evidence" value="ECO:0007669"/>
    <property type="project" value="TreeGrafter"/>
</dbReference>
<dbReference type="PANTHER" id="PTHR15204:SF0">
    <property type="entry name" value="LARGE PROLINE-RICH PROTEIN BAG6"/>
    <property type="match status" value="1"/>
</dbReference>
<gene>
    <name evidence="2" type="ORF">SVIM_LOCUS14021</name>
</gene>
<dbReference type="EMBL" id="CAADRP010000002">
    <property type="protein sequence ID" value="VFU21510.1"/>
    <property type="molecule type" value="Genomic_DNA"/>
</dbReference>
<dbReference type="AlphaFoldDB" id="A0A6N2K037"/>
<protein>
    <submittedName>
        <fullName evidence="2">Uncharacterized protein</fullName>
    </submittedName>
</protein>
<dbReference type="GO" id="GO:0071818">
    <property type="term" value="C:BAT3 complex"/>
    <property type="evidence" value="ECO:0007669"/>
    <property type="project" value="TreeGrafter"/>
</dbReference>
<proteinExistence type="predicted"/>
<dbReference type="GO" id="GO:0031593">
    <property type="term" value="F:polyubiquitin modification-dependent protein binding"/>
    <property type="evidence" value="ECO:0007669"/>
    <property type="project" value="TreeGrafter"/>
</dbReference>
<evidence type="ECO:0000256" key="1">
    <source>
        <dbReference type="SAM" id="MobiDB-lite"/>
    </source>
</evidence>